<feature type="transmembrane region" description="Helical" evidence="1">
    <location>
        <begin position="171"/>
        <end position="194"/>
    </location>
</feature>
<evidence type="ECO:0008006" key="4">
    <source>
        <dbReference type="Google" id="ProtNLM"/>
    </source>
</evidence>
<dbReference type="EMBL" id="WVHS01000001">
    <property type="protein sequence ID" value="MXV14575.1"/>
    <property type="molecule type" value="Genomic_DNA"/>
</dbReference>
<feature type="transmembrane region" description="Helical" evidence="1">
    <location>
        <begin position="108"/>
        <end position="128"/>
    </location>
</feature>
<feature type="transmembrane region" description="Helical" evidence="1">
    <location>
        <begin position="225"/>
        <end position="245"/>
    </location>
</feature>
<feature type="transmembrane region" description="Helical" evidence="1">
    <location>
        <begin position="47"/>
        <end position="70"/>
    </location>
</feature>
<name>A0A7K1XU86_9SPHI</name>
<dbReference type="RefSeq" id="WP_160905538.1">
    <property type="nucleotide sequence ID" value="NZ_WVHS01000001.1"/>
</dbReference>
<feature type="transmembrane region" description="Helical" evidence="1">
    <location>
        <begin position="82"/>
        <end position="102"/>
    </location>
</feature>
<organism evidence="2 3">
    <name type="scientific">Hufsiella ginkgonis</name>
    <dbReference type="NCBI Taxonomy" id="2695274"/>
    <lineage>
        <taxon>Bacteria</taxon>
        <taxon>Pseudomonadati</taxon>
        <taxon>Bacteroidota</taxon>
        <taxon>Sphingobacteriia</taxon>
        <taxon>Sphingobacteriales</taxon>
        <taxon>Sphingobacteriaceae</taxon>
        <taxon>Hufsiella</taxon>
    </lineage>
</organism>
<keyword evidence="1" id="KW-0472">Membrane</keyword>
<proteinExistence type="predicted"/>
<feature type="transmembrane region" description="Helical" evidence="1">
    <location>
        <begin position="140"/>
        <end position="165"/>
    </location>
</feature>
<evidence type="ECO:0000313" key="3">
    <source>
        <dbReference type="Proteomes" id="UP000451233"/>
    </source>
</evidence>
<reference evidence="2 3" key="1">
    <citation type="submission" date="2019-11" db="EMBL/GenBank/DDBJ databases">
        <title>Pedobacter sp. HMF7056 Genome sequencing and assembly.</title>
        <authorList>
            <person name="Kang H."/>
            <person name="Kim H."/>
            <person name="Joh K."/>
        </authorList>
    </citation>
    <scope>NUCLEOTIDE SEQUENCE [LARGE SCALE GENOMIC DNA]</scope>
    <source>
        <strain evidence="2 3">HMF7056</strain>
    </source>
</reference>
<dbReference type="AlphaFoldDB" id="A0A7K1XU86"/>
<evidence type="ECO:0000313" key="2">
    <source>
        <dbReference type="EMBL" id="MXV14575.1"/>
    </source>
</evidence>
<protein>
    <recommendedName>
        <fullName evidence="4">Tryptophan-rich sensory protein</fullName>
    </recommendedName>
</protein>
<keyword evidence="3" id="KW-1185">Reference proteome</keyword>
<dbReference type="PANTHER" id="PTHR33802:SF1">
    <property type="entry name" value="XK-RELATED PROTEIN"/>
    <property type="match status" value="1"/>
</dbReference>
<comment type="caution">
    <text evidence="2">The sequence shown here is derived from an EMBL/GenBank/DDBJ whole genome shotgun (WGS) entry which is preliminary data.</text>
</comment>
<dbReference type="PANTHER" id="PTHR33802">
    <property type="entry name" value="SI:CH211-161H7.5-RELATED"/>
    <property type="match status" value="1"/>
</dbReference>
<gene>
    <name evidence="2" type="ORF">GS398_04645</name>
</gene>
<evidence type="ECO:0000256" key="1">
    <source>
        <dbReference type="SAM" id="Phobius"/>
    </source>
</evidence>
<keyword evidence="1" id="KW-0812">Transmembrane</keyword>
<dbReference type="Proteomes" id="UP000451233">
    <property type="component" value="Unassembled WGS sequence"/>
</dbReference>
<keyword evidence="1" id="KW-1133">Transmembrane helix</keyword>
<feature type="transmembrane region" description="Helical" evidence="1">
    <location>
        <begin position="201"/>
        <end position="219"/>
    </location>
</feature>
<sequence length="256" mass="27631">MTRSQSTLLRQAVLVVILLNVAFNYIYDKLPGAVSIAEVSRSYHDLFTPAGYVFAIWGIIYLSFIIYGIVQLRRANREVAYFDSLGVPLLLVNVLGSAWIVVFTQGCMALSVVIIVATLLLGLRQFLLANASVNGGASRWLLVPFSLFFGWISVAVIANITVLLVSVGWSGFGLAASTWVTALIAVAAVLGGVIGANFKNFIYPAVISWALTGIGYARRADFPEVAKIACIWAGILALMVVALLVRSFKHTPTSRS</sequence>
<feature type="transmembrane region" description="Helical" evidence="1">
    <location>
        <begin position="7"/>
        <end position="27"/>
    </location>
</feature>
<accession>A0A7K1XU86</accession>